<feature type="domain" description="ABC transmembrane type-1" evidence="13">
    <location>
        <begin position="767"/>
        <end position="1027"/>
    </location>
</feature>
<dbReference type="SUPFAM" id="SSF90123">
    <property type="entry name" value="ABC transporter transmembrane region"/>
    <property type="match status" value="2"/>
</dbReference>
<dbReference type="InterPro" id="IPR036640">
    <property type="entry name" value="ABC1_TM_sf"/>
</dbReference>
<dbReference type="SUPFAM" id="SSF52540">
    <property type="entry name" value="P-loop containing nucleoside triphosphate hydrolases"/>
    <property type="match status" value="2"/>
</dbReference>
<feature type="domain" description="ABC transporter" evidence="12">
    <location>
        <begin position="1082"/>
        <end position="1319"/>
    </location>
</feature>
<evidence type="ECO:0000256" key="7">
    <source>
        <dbReference type="ARBA" id="ARBA00022840"/>
    </source>
</evidence>
<comment type="similarity">
    <text evidence="2">Belongs to the ABC transporter superfamily. ABCC family. Conjugate transporter (TC 3.A.1.208) subfamily.</text>
</comment>
<keyword evidence="6" id="KW-0547">Nucleotide-binding</keyword>
<feature type="transmembrane region" description="Helical" evidence="11">
    <location>
        <begin position="322"/>
        <end position="342"/>
    </location>
</feature>
<feature type="domain" description="ABC transporter" evidence="12">
    <location>
        <begin position="430"/>
        <end position="665"/>
    </location>
</feature>
<gene>
    <name evidence="14" type="ORF">CTAYLR_007565</name>
</gene>
<dbReference type="InterPro" id="IPR050173">
    <property type="entry name" value="ABC_transporter_C-like"/>
</dbReference>
<dbReference type="Proteomes" id="UP001230188">
    <property type="component" value="Unassembled WGS sequence"/>
</dbReference>
<dbReference type="Pfam" id="PF00005">
    <property type="entry name" value="ABC_tran"/>
    <property type="match status" value="2"/>
</dbReference>
<dbReference type="CDD" id="cd18579">
    <property type="entry name" value="ABC_6TM_ABCC_D1"/>
    <property type="match status" value="1"/>
</dbReference>
<evidence type="ECO:0000256" key="5">
    <source>
        <dbReference type="ARBA" id="ARBA00022737"/>
    </source>
</evidence>
<dbReference type="PROSITE" id="PS00211">
    <property type="entry name" value="ABC_TRANSPORTER_1"/>
    <property type="match status" value="2"/>
</dbReference>
<evidence type="ECO:0000313" key="15">
    <source>
        <dbReference type="Proteomes" id="UP001230188"/>
    </source>
</evidence>
<proteinExistence type="inferred from homology"/>
<dbReference type="InterPro" id="IPR027417">
    <property type="entry name" value="P-loop_NTPase"/>
</dbReference>
<comment type="caution">
    <text evidence="14">The sequence shown here is derived from an EMBL/GenBank/DDBJ whole genome shotgun (WGS) entry which is preliminary data.</text>
</comment>
<evidence type="ECO:0000256" key="3">
    <source>
        <dbReference type="ARBA" id="ARBA00022448"/>
    </source>
</evidence>
<dbReference type="SMART" id="SM00382">
    <property type="entry name" value="AAA"/>
    <property type="match status" value="2"/>
</dbReference>
<dbReference type="GO" id="GO:0016020">
    <property type="term" value="C:membrane"/>
    <property type="evidence" value="ECO:0007669"/>
    <property type="project" value="UniProtKB-SubCell"/>
</dbReference>
<evidence type="ECO:0000256" key="2">
    <source>
        <dbReference type="ARBA" id="ARBA00009726"/>
    </source>
</evidence>
<evidence type="ECO:0000259" key="13">
    <source>
        <dbReference type="PROSITE" id="PS50929"/>
    </source>
</evidence>
<keyword evidence="8 11" id="KW-1133">Transmembrane helix</keyword>
<keyword evidence="3" id="KW-0813">Transport</keyword>
<dbReference type="InterPro" id="IPR044746">
    <property type="entry name" value="ABCC_6TM_D1"/>
</dbReference>
<dbReference type="InterPro" id="IPR003593">
    <property type="entry name" value="AAA+_ATPase"/>
</dbReference>
<evidence type="ECO:0000256" key="9">
    <source>
        <dbReference type="ARBA" id="ARBA00023136"/>
    </source>
</evidence>
<keyword evidence="7" id="KW-0067">ATP-binding</keyword>
<dbReference type="InterPro" id="IPR011527">
    <property type="entry name" value="ABC1_TM_dom"/>
</dbReference>
<dbReference type="InterPro" id="IPR017871">
    <property type="entry name" value="ABC_transporter-like_CS"/>
</dbReference>
<feature type="compositionally biased region" description="Basic and acidic residues" evidence="10">
    <location>
        <begin position="403"/>
        <end position="413"/>
    </location>
</feature>
<feature type="region of interest" description="Disordered" evidence="10">
    <location>
        <begin position="683"/>
        <end position="710"/>
    </location>
</feature>
<feature type="transmembrane region" description="Helical" evidence="11">
    <location>
        <begin position="1016"/>
        <end position="1036"/>
    </location>
</feature>
<feature type="transmembrane region" description="Helical" evidence="11">
    <location>
        <begin position="227"/>
        <end position="255"/>
    </location>
</feature>
<reference evidence="14" key="1">
    <citation type="submission" date="2023-01" db="EMBL/GenBank/DDBJ databases">
        <title>Metagenome sequencing of chrysophaentin producing Chrysophaeum taylorii.</title>
        <authorList>
            <person name="Davison J."/>
            <person name="Bewley C."/>
        </authorList>
    </citation>
    <scope>NUCLEOTIDE SEQUENCE</scope>
    <source>
        <strain evidence="14">NIES-1699</strain>
    </source>
</reference>
<accession>A0AAD7UEE1</accession>
<keyword evidence="9 11" id="KW-0472">Membrane</keyword>
<evidence type="ECO:0000313" key="14">
    <source>
        <dbReference type="EMBL" id="KAJ8603637.1"/>
    </source>
</evidence>
<dbReference type="CDD" id="cd18580">
    <property type="entry name" value="ABC_6TM_ABCC_D2"/>
    <property type="match status" value="1"/>
</dbReference>
<evidence type="ECO:0000256" key="10">
    <source>
        <dbReference type="SAM" id="MobiDB-lite"/>
    </source>
</evidence>
<protein>
    <submittedName>
        <fullName evidence="14">Uncharacterized protein</fullName>
    </submittedName>
</protein>
<dbReference type="InterPro" id="IPR003439">
    <property type="entry name" value="ABC_transporter-like_ATP-bd"/>
</dbReference>
<evidence type="ECO:0000259" key="12">
    <source>
        <dbReference type="PROSITE" id="PS50893"/>
    </source>
</evidence>
<dbReference type="Gene3D" id="1.20.1560.10">
    <property type="entry name" value="ABC transporter type 1, transmembrane domain"/>
    <property type="match status" value="2"/>
</dbReference>
<comment type="subcellular location">
    <subcellularLocation>
        <location evidence="1">Membrane</location>
        <topology evidence="1">Multi-pass membrane protein</topology>
    </subcellularLocation>
</comment>
<organism evidence="14 15">
    <name type="scientific">Chrysophaeum taylorii</name>
    <dbReference type="NCBI Taxonomy" id="2483200"/>
    <lineage>
        <taxon>Eukaryota</taxon>
        <taxon>Sar</taxon>
        <taxon>Stramenopiles</taxon>
        <taxon>Ochrophyta</taxon>
        <taxon>Pelagophyceae</taxon>
        <taxon>Pelagomonadales</taxon>
        <taxon>Pelagomonadaceae</taxon>
        <taxon>Chrysophaeum</taxon>
    </lineage>
</organism>
<dbReference type="PANTHER" id="PTHR24223:SF456">
    <property type="entry name" value="MULTIDRUG RESISTANCE-ASSOCIATED PROTEIN LETHAL(2)03659"/>
    <property type="match status" value="1"/>
</dbReference>
<keyword evidence="5" id="KW-0677">Repeat</keyword>
<dbReference type="GO" id="GO:0140359">
    <property type="term" value="F:ABC-type transporter activity"/>
    <property type="evidence" value="ECO:0007669"/>
    <property type="project" value="InterPro"/>
</dbReference>
<evidence type="ECO:0000256" key="4">
    <source>
        <dbReference type="ARBA" id="ARBA00022692"/>
    </source>
</evidence>
<dbReference type="GO" id="GO:0016887">
    <property type="term" value="F:ATP hydrolysis activity"/>
    <property type="evidence" value="ECO:0007669"/>
    <property type="project" value="InterPro"/>
</dbReference>
<dbReference type="FunFam" id="1.20.1560.10:FF:000013">
    <property type="entry name" value="ABC transporter C family member 2"/>
    <property type="match status" value="1"/>
</dbReference>
<sequence>MVAEDAREFMRVPDSKEVQVEVISHHKVDDGHGVARGEWPEFRASFWSQLTYSYIDDLLDLGAASGTLTAGDLPRIVEVESSRRLLRCFEESTKGARGALLEVGRSPMMAAAFWQAWSSVGQVAEPLLLRALVLSSAGRGNTLGGLAVTALIALNAFAKSAAQQRQLHLATRAGQRVRACAIATAYARALRRREPSASISTLAAVDATKLFEVSLDAHLIWSCPLQVVVVCILLVAFVGSLVAALAGVACLIAVLPWAKGITHKLIALRRKRAPISDARIAEVSEVIGSGIRVTKFSGWELLWEKRWHEARQTEIDYTRREMFWLGLSLLAVVMAPVIATIVTVCVKMLTDRDARLTPADAFTIISLISAVRFPINKLGTLIGQVAQAWRSLDRIADFVGDPGRRRRDDDDGRGAIPRQENENENDDVVLRVRRAAFVRGESSTPPTFVAGRASRLDLDARRGDLVAVLGEVGSGKSTYLGGLLGNVEPLDDRVEVTISGAVVGLAPQEPCVLNATIRDNVTFGSPFDAARFELAIKASQLVHDLDEFPAGEFTEIGERGVTLSGGQKARLGLARVVYARPRVAILDDPLSALDAKTARAAFDALFDTKTGALRDAAVVLVTHAAHLAPRASRIVYVDDAGDVGFNGTWRQALDASQTEAADPATRALLAPVFAASRRGPEAVDEAFSSAPPPNAENDEASNRRRRSEADMREAASASLTSVERREKGMASWATWLRWCRAAGGSKFLTIQLVALALDRACYVSTEWWLARWADARVDGASIFGNRFPSQRDGLDGAWRWARVYLCLGAASTVFCMFRTQWGFFCGVTAAKRLYDDACHRVLSAPVRYFDETPTGRIVSRFSYDTEQVDIVLTQKAAIALISVGWAVTGAAVMLTLSSGTMAVILVPVALVFRRLQQYYRRSSVDLQRLDAVSRSPIQQLLVEAVDANASIRAFGARRHFEKRFFEALDANTEALLCWTAAQRWIGLRLDACAATVATFAALVVAVLRRRVGLSEAFAGMLLVWAFQLTTTFMYLITSSSEAENAVTSVERVTEPVPNEFDAVFDRKKNVLVDAAWPTKGDLVFDNVCMRYRPGLPLALDHLSFRVPSGARCGVVGRSGAGKSSILHALFRLTPLGSGDVRVDGAPLSQLDLRVLRRRVAQIVPQDPVLFSGSLRNCVDPFGSRSDDDVARALALVAPPRDDAPKTWNLDTRVEDAGANFSVGERQLLALARALLQQPKILVLDEATSSLDDATDARIQHTLRTLPQLRDTTVLCIAHRLATIIDFDLVCVMHQGRCAEFGAPAALADNRAGLFAALVDSTGRDTATALRAAAKGDCGR</sequence>
<feature type="domain" description="ABC transmembrane type-1" evidence="13">
    <location>
        <begin position="118"/>
        <end position="387"/>
    </location>
</feature>
<dbReference type="FunFam" id="3.40.50.300:FF:000838">
    <property type="entry name" value="ABC multidrug transporter (Eurofung)"/>
    <property type="match status" value="1"/>
</dbReference>
<dbReference type="PANTHER" id="PTHR24223">
    <property type="entry name" value="ATP-BINDING CASSETTE SUB-FAMILY C"/>
    <property type="match status" value="1"/>
</dbReference>
<dbReference type="EMBL" id="JAQMWT010000346">
    <property type="protein sequence ID" value="KAJ8603637.1"/>
    <property type="molecule type" value="Genomic_DNA"/>
</dbReference>
<dbReference type="InterPro" id="IPR044726">
    <property type="entry name" value="ABCC_6TM_D2"/>
</dbReference>
<name>A0AAD7UEE1_9STRA</name>
<evidence type="ECO:0000256" key="8">
    <source>
        <dbReference type="ARBA" id="ARBA00022989"/>
    </source>
</evidence>
<evidence type="ECO:0000256" key="1">
    <source>
        <dbReference type="ARBA" id="ARBA00004141"/>
    </source>
</evidence>
<dbReference type="CDD" id="cd03244">
    <property type="entry name" value="ABCC_MRP_domain2"/>
    <property type="match status" value="1"/>
</dbReference>
<dbReference type="Pfam" id="PF00664">
    <property type="entry name" value="ABC_membrane"/>
    <property type="match status" value="2"/>
</dbReference>
<dbReference type="GO" id="GO:0005524">
    <property type="term" value="F:ATP binding"/>
    <property type="evidence" value="ECO:0007669"/>
    <property type="project" value="UniProtKB-KW"/>
</dbReference>
<keyword evidence="4 11" id="KW-0812">Transmembrane</keyword>
<evidence type="ECO:0000256" key="6">
    <source>
        <dbReference type="ARBA" id="ARBA00022741"/>
    </source>
</evidence>
<dbReference type="Gene3D" id="3.40.50.300">
    <property type="entry name" value="P-loop containing nucleotide triphosphate hydrolases"/>
    <property type="match status" value="2"/>
</dbReference>
<evidence type="ECO:0000256" key="11">
    <source>
        <dbReference type="SAM" id="Phobius"/>
    </source>
</evidence>
<dbReference type="PROSITE" id="PS50893">
    <property type="entry name" value="ABC_TRANSPORTER_2"/>
    <property type="match status" value="2"/>
</dbReference>
<dbReference type="PROSITE" id="PS50929">
    <property type="entry name" value="ABC_TM1F"/>
    <property type="match status" value="2"/>
</dbReference>
<feature type="region of interest" description="Disordered" evidence="10">
    <location>
        <begin position="403"/>
        <end position="423"/>
    </location>
</feature>
<keyword evidence="15" id="KW-1185">Reference proteome</keyword>
<feature type="transmembrane region" description="Helical" evidence="11">
    <location>
        <begin position="883"/>
        <end position="912"/>
    </location>
</feature>